<evidence type="ECO:0000256" key="4">
    <source>
        <dbReference type="ARBA" id="ARBA00022603"/>
    </source>
</evidence>
<dbReference type="KEGG" id="eus:EUTSA_v10015376mg"/>
<keyword evidence="12" id="KW-1185">Reference proteome</keyword>
<dbReference type="GO" id="GO:0003723">
    <property type="term" value="F:RNA binding"/>
    <property type="evidence" value="ECO:0007669"/>
    <property type="project" value="UniProtKB-KW"/>
</dbReference>
<dbReference type="PIRSF" id="PIRSF006540">
    <property type="entry name" value="Nop17p"/>
    <property type="match status" value="1"/>
</dbReference>
<dbReference type="Proteomes" id="UP000030689">
    <property type="component" value="Unassembled WGS sequence"/>
</dbReference>
<reference evidence="11 12" key="1">
    <citation type="journal article" date="2013" name="Front. Plant Sci.">
        <title>The Reference Genome of the Halophytic Plant Eutrema salsugineum.</title>
        <authorList>
            <person name="Yang R."/>
            <person name="Jarvis D.E."/>
            <person name="Chen H."/>
            <person name="Beilstein M.A."/>
            <person name="Grimwood J."/>
            <person name="Jenkins J."/>
            <person name="Shu S."/>
            <person name="Prochnik S."/>
            <person name="Xin M."/>
            <person name="Ma C."/>
            <person name="Schmutz J."/>
            <person name="Wing R.A."/>
            <person name="Mitchell-Olds T."/>
            <person name="Schumaker K.S."/>
            <person name="Wang X."/>
        </authorList>
    </citation>
    <scope>NUCLEOTIDE SEQUENCE [LARGE SCALE GENOMIC DNA]</scope>
</reference>
<dbReference type="SMART" id="SM01206">
    <property type="entry name" value="Fibrillarin"/>
    <property type="match status" value="1"/>
</dbReference>
<evidence type="ECO:0008006" key="13">
    <source>
        <dbReference type="Google" id="ProtNLM"/>
    </source>
</evidence>
<evidence type="ECO:0000256" key="6">
    <source>
        <dbReference type="ARBA" id="ARBA00022691"/>
    </source>
</evidence>
<dbReference type="AlphaFoldDB" id="V4NBH9"/>
<evidence type="ECO:0000256" key="3">
    <source>
        <dbReference type="ARBA" id="ARBA00022552"/>
    </source>
</evidence>
<dbReference type="NCBIfam" id="NF003276">
    <property type="entry name" value="PRK04266.1-2"/>
    <property type="match status" value="1"/>
</dbReference>
<dbReference type="FunFam" id="3.30.200.20:FF:000056">
    <property type="entry name" value="Fibrillarin like 1"/>
    <property type="match status" value="1"/>
</dbReference>
<keyword evidence="7" id="KW-0694">RNA-binding</keyword>
<dbReference type="Gramene" id="ESQ43271">
    <property type="protein sequence ID" value="ESQ43271"/>
    <property type="gene ID" value="EUTSA_v10015376mg"/>
</dbReference>
<protein>
    <recommendedName>
        <fullName evidence="13">Fibrillarin</fullName>
    </recommendedName>
</protein>
<feature type="region of interest" description="Disordered" evidence="10">
    <location>
        <begin position="1"/>
        <end position="22"/>
    </location>
</feature>
<dbReference type="InterPro" id="IPR000692">
    <property type="entry name" value="Fibrillarin"/>
</dbReference>
<name>V4NBH9_EUTSA</name>
<dbReference type="Gene3D" id="3.40.50.150">
    <property type="entry name" value="Vaccinia Virus protein VP39"/>
    <property type="match status" value="2"/>
</dbReference>
<dbReference type="SUPFAM" id="SSF53335">
    <property type="entry name" value="S-adenosyl-L-methionine-dependent methyltransferases"/>
    <property type="match status" value="1"/>
</dbReference>
<keyword evidence="9" id="KW-0687">Ribonucleoprotein</keyword>
<dbReference type="GO" id="GO:0000494">
    <property type="term" value="P:box C/D sno(s)RNA 3'-end processing"/>
    <property type="evidence" value="ECO:0007669"/>
    <property type="project" value="TreeGrafter"/>
</dbReference>
<comment type="subcellular location">
    <subcellularLocation>
        <location evidence="1">Nucleus</location>
        <location evidence="1">Nucleolus</location>
    </subcellularLocation>
</comment>
<accession>V4NBH9</accession>
<organism evidence="11 12">
    <name type="scientific">Eutrema salsugineum</name>
    <name type="common">Saltwater cress</name>
    <name type="synonym">Sisymbrium salsugineum</name>
    <dbReference type="NCBI Taxonomy" id="72664"/>
    <lineage>
        <taxon>Eukaryota</taxon>
        <taxon>Viridiplantae</taxon>
        <taxon>Streptophyta</taxon>
        <taxon>Embryophyta</taxon>
        <taxon>Tracheophyta</taxon>
        <taxon>Spermatophyta</taxon>
        <taxon>Magnoliopsida</taxon>
        <taxon>eudicotyledons</taxon>
        <taxon>Gunneridae</taxon>
        <taxon>Pentapetalae</taxon>
        <taxon>rosids</taxon>
        <taxon>malvids</taxon>
        <taxon>Brassicales</taxon>
        <taxon>Brassicaceae</taxon>
        <taxon>Eutremeae</taxon>
        <taxon>Eutrema</taxon>
    </lineage>
</organism>
<dbReference type="PROSITE" id="PS50890">
    <property type="entry name" value="PUA"/>
    <property type="match status" value="1"/>
</dbReference>
<dbReference type="GO" id="GO:0032040">
    <property type="term" value="C:small-subunit processome"/>
    <property type="evidence" value="ECO:0007669"/>
    <property type="project" value="TreeGrafter"/>
</dbReference>
<evidence type="ECO:0000256" key="7">
    <source>
        <dbReference type="ARBA" id="ARBA00022884"/>
    </source>
</evidence>
<evidence type="ECO:0000256" key="5">
    <source>
        <dbReference type="ARBA" id="ARBA00022679"/>
    </source>
</evidence>
<dbReference type="EMBL" id="KI517464">
    <property type="protein sequence ID" value="ESQ43271.1"/>
    <property type="molecule type" value="Genomic_DNA"/>
</dbReference>
<keyword evidence="4" id="KW-0489">Methyltransferase</keyword>
<comment type="similarity">
    <text evidence="2">Belongs to the methyltransferase superfamily. Fibrillarin family.</text>
</comment>
<evidence type="ECO:0000256" key="10">
    <source>
        <dbReference type="SAM" id="MobiDB-lite"/>
    </source>
</evidence>
<keyword evidence="3" id="KW-0698">rRNA processing</keyword>
<dbReference type="Gene3D" id="3.30.200.20">
    <property type="entry name" value="Phosphorylase Kinase, domain 1"/>
    <property type="match status" value="1"/>
</dbReference>
<proteinExistence type="inferred from homology"/>
<dbReference type="GO" id="GO:0008649">
    <property type="term" value="F:rRNA methyltransferase activity"/>
    <property type="evidence" value="ECO:0007669"/>
    <property type="project" value="TreeGrafter"/>
</dbReference>
<evidence type="ECO:0000256" key="1">
    <source>
        <dbReference type="ARBA" id="ARBA00004604"/>
    </source>
</evidence>
<dbReference type="PRINTS" id="PR00052">
    <property type="entry name" value="FIBRILLARIN"/>
</dbReference>
<dbReference type="eggNOG" id="KOG1596">
    <property type="taxonomic scope" value="Eukaryota"/>
</dbReference>
<keyword evidence="6" id="KW-0949">S-adenosyl-L-methionine</keyword>
<evidence type="ECO:0000256" key="2">
    <source>
        <dbReference type="ARBA" id="ARBA00010632"/>
    </source>
</evidence>
<dbReference type="PANTHER" id="PTHR10335">
    <property type="entry name" value="RRNA 2-O-METHYLTRANSFERASE FIBRILLARIN"/>
    <property type="match status" value="1"/>
</dbReference>
<dbReference type="GO" id="GO:1990259">
    <property type="term" value="F:histone H2AQ104 methyltransferase activity"/>
    <property type="evidence" value="ECO:0007669"/>
    <property type="project" value="TreeGrafter"/>
</dbReference>
<feature type="compositionally biased region" description="Gly residues" evidence="10">
    <location>
        <begin position="1"/>
        <end position="13"/>
    </location>
</feature>
<keyword evidence="8" id="KW-0539">Nucleus</keyword>
<dbReference type="Pfam" id="PF01269">
    <property type="entry name" value="Fibrillarin"/>
    <property type="match status" value="1"/>
</dbReference>
<evidence type="ECO:0000256" key="9">
    <source>
        <dbReference type="ARBA" id="ARBA00023274"/>
    </source>
</evidence>
<sequence>RGGRGGGGCGRGPGGREHVGLKGGRKVIVEPHRHAGVFIAKGKEDALVTKNLFPNEAIYNEEGIPVQNEDGSEVEYRVLNPLHSKLAAAILCGLDNIWIKPGAKVLYLGAGNGTTVSYVSDIVGPEGCVYAVGFSEKSGTDLVNMAKKRTNVVPIIEDARHPANTEYQVNLMALNASYFLKPGGHFMIFIKASCIDSTITAEAVFQNEVKKMQAEEFKPAEQVTLEPYEREHACVVGGYRMPN</sequence>
<evidence type="ECO:0000313" key="11">
    <source>
        <dbReference type="EMBL" id="ESQ43271.1"/>
    </source>
</evidence>
<evidence type="ECO:0000313" key="12">
    <source>
        <dbReference type="Proteomes" id="UP000030689"/>
    </source>
</evidence>
<evidence type="ECO:0000256" key="8">
    <source>
        <dbReference type="ARBA" id="ARBA00023242"/>
    </source>
</evidence>
<keyword evidence="5" id="KW-0808">Transferase</keyword>
<dbReference type="GO" id="GO:0031428">
    <property type="term" value="C:box C/D methylation guide snoRNP complex"/>
    <property type="evidence" value="ECO:0007669"/>
    <property type="project" value="TreeGrafter"/>
</dbReference>
<dbReference type="PANTHER" id="PTHR10335:SF0">
    <property type="entry name" value="RRNA 2'-O-METHYLTRANSFERASE FIBRILLARIN 1-RELATED"/>
    <property type="match status" value="1"/>
</dbReference>
<gene>
    <name evidence="11" type="ORF">EUTSA_v10015376mg</name>
</gene>
<dbReference type="InterPro" id="IPR029063">
    <property type="entry name" value="SAM-dependent_MTases_sf"/>
</dbReference>
<feature type="non-terminal residue" evidence="11">
    <location>
        <position position="1"/>
    </location>
</feature>
<dbReference type="STRING" id="72664.V4NBH9"/>